<evidence type="ECO:0008006" key="6">
    <source>
        <dbReference type="Google" id="ProtNLM"/>
    </source>
</evidence>
<evidence type="ECO:0000313" key="4">
    <source>
        <dbReference type="EMBL" id="CUG93126.1"/>
    </source>
</evidence>
<feature type="compositionally biased region" description="Acidic residues" evidence="3">
    <location>
        <begin position="761"/>
        <end position="798"/>
    </location>
</feature>
<protein>
    <recommendedName>
        <fullName evidence="6">Small-subunit processome Utp12 domain-containing protein</fullName>
    </recommendedName>
</protein>
<feature type="region of interest" description="Disordered" evidence="3">
    <location>
        <begin position="655"/>
        <end position="688"/>
    </location>
</feature>
<dbReference type="GO" id="GO:0000462">
    <property type="term" value="P:maturation of SSU-rRNA from tricistronic rRNA transcript (SSU-rRNA, 5.8S rRNA, LSU-rRNA)"/>
    <property type="evidence" value="ECO:0007669"/>
    <property type="project" value="TreeGrafter"/>
</dbReference>
<dbReference type="PANTHER" id="PTHR44267:SF1">
    <property type="entry name" value="WD REPEAT-CONTAINING PROTEIN 43"/>
    <property type="match status" value="1"/>
</dbReference>
<dbReference type="PANTHER" id="PTHR44267">
    <property type="entry name" value="WD REPEAT-CONTAINING PROTEIN 43"/>
    <property type="match status" value="1"/>
</dbReference>
<accession>A0A0S4JT09</accession>
<dbReference type="OMA" id="PVMFKES"/>
<evidence type="ECO:0000313" key="5">
    <source>
        <dbReference type="Proteomes" id="UP000051952"/>
    </source>
</evidence>
<comment type="subcellular location">
    <subcellularLocation>
        <location evidence="1">Nucleus</location>
    </subcellularLocation>
</comment>
<name>A0A0S4JT09_BODSA</name>
<dbReference type="GO" id="GO:0005730">
    <property type="term" value="C:nucleolus"/>
    <property type="evidence" value="ECO:0007669"/>
    <property type="project" value="TreeGrafter"/>
</dbReference>
<feature type="region of interest" description="Disordered" evidence="3">
    <location>
        <begin position="540"/>
        <end position="561"/>
    </location>
</feature>
<evidence type="ECO:0000256" key="1">
    <source>
        <dbReference type="ARBA" id="ARBA00004123"/>
    </source>
</evidence>
<dbReference type="VEuPathDB" id="TriTrypDB:BSAL_40885"/>
<feature type="region of interest" description="Disordered" evidence="3">
    <location>
        <begin position="701"/>
        <end position="819"/>
    </location>
</feature>
<sequence length="819" mass="87823">MSAERALLIRTAVNPESGRYFAVGMDVPSVRVFDTATGELCCLVEPDKKKFSNASVLRSAGALTGTAFAVSLSCVAMQEAHSPNMKSDVVVAAGLSDGTLLLHNVTRDAPIGHLAISDTKQGIVSAAISHGLCFVLTRGGKLFLVDIDSVIVVAGPFECPKNATSVTVADNIAHDGGKGKKQQQRDAQLVLVAGPTSSIFRLVATSAQQYTFENVISFATQATPVNFSWISADGNTAVTCGAQEGVVRVWDLALEGSRPAASCKRILPAGHRVGHLRVYQDGGRAMISATTFLGQVLLWDLGSTLAPRVVDPMPLEPSAICVSATAPGKLLLGDINPATRQLITIRGRFAVPRFESRDVSTILDEAAASSTKTASLPLQSHGKQADDSTAGSFTVDLDNEWASHHAVATRALVTAAEDFTVPKAYHADSVAQLPTSSLSLEAQQSRQGSALVGASLGSVTVPLYQALHAGDEALVMELMSVSSRSETEVAACIASLQLPYVLHLLKILSKRVQATSARSPVYQWVSAIIQLRGAEMYAAQQQKEDEERLEKQKKSQEEGDAPKTFVAPLLAHYRNMTAQYDKLAMAYGRLSIFRSVNPLEDRHGKKKRNIVAPEHAVADGIVFPKMFTLLDGDQTRGGPKIVRMRSKLERQAMAARRKRGSKKARVEGGADLDDDVDDLDLSDDDDMSLNSEEMDAMLEEGNLSLGKPKRARLGDDENLIAEDEDGSDAEDRSEDFDDASDDLVDSDEESEGSVSEVDSSPFEEEEDAEAGSEDVGGDDDSDEEGSDDGEGDDDENDGGDPNYALNTRRGQNERRLRTD</sequence>
<keyword evidence="5" id="KW-1185">Reference proteome</keyword>
<evidence type="ECO:0000256" key="3">
    <source>
        <dbReference type="SAM" id="MobiDB-lite"/>
    </source>
</evidence>
<reference evidence="5" key="1">
    <citation type="submission" date="2015-09" db="EMBL/GenBank/DDBJ databases">
        <authorList>
            <consortium name="Pathogen Informatics"/>
        </authorList>
    </citation>
    <scope>NUCLEOTIDE SEQUENCE [LARGE SCALE GENOMIC DNA]</scope>
    <source>
        <strain evidence="5">Lake Konstanz</strain>
    </source>
</reference>
<dbReference type="SUPFAM" id="SSF82171">
    <property type="entry name" value="DPP6 N-terminal domain-like"/>
    <property type="match status" value="1"/>
</dbReference>
<dbReference type="EMBL" id="CYKH01002120">
    <property type="protein sequence ID" value="CUG93126.1"/>
    <property type="molecule type" value="Genomic_DNA"/>
</dbReference>
<feature type="compositionally biased region" description="Basic and acidic residues" evidence="3">
    <location>
        <begin position="810"/>
        <end position="819"/>
    </location>
</feature>
<evidence type="ECO:0000256" key="2">
    <source>
        <dbReference type="ARBA" id="ARBA00023242"/>
    </source>
</evidence>
<feature type="compositionally biased region" description="Basic and acidic residues" evidence="3">
    <location>
        <begin position="542"/>
        <end position="561"/>
    </location>
</feature>
<feature type="compositionally biased region" description="Acidic residues" evidence="3">
    <location>
        <begin position="716"/>
        <end position="751"/>
    </location>
</feature>
<organism evidence="4 5">
    <name type="scientific">Bodo saltans</name>
    <name type="common">Flagellated protozoan</name>
    <dbReference type="NCBI Taxonomy" id="75058"/>
    <lineage>
        <taxon>Eukaryota</taxon>
        <taxon>Discoba</taxon>
        <taxon>Euglenozoa</taxon>
        <taxon>Kinetoplastea</taxon>
        <taxon>Metakinetoplastina</taxon>
        <taxon>Eubodonida</taxon>
        <taxon>Bodonidae</taxon>
        <taxon>Bodo</taxon>
    </lineage>
</organism>
<dbReference type="OrthoDB" id="273492at2759"/>
<dbReference type="InterPro" id="IPR052414">
    <property type="entry name" value="U3_snoRNA-assoc_WDR"/>
</dbReference>
<proteinExistence type="predicted"/>
<dbReference type="Proteomes" id="UP000051952">
    <property type="component" value="Unassembled WGS sequence"/>
</dbReference>
<dbReference type="InterPro" id="IPR015943">
    <property type="entry name" value="WD40/YVTN_repeat-like_dom_sf"/>
</dbReference>
<keyword evidence="2" id="KW-0539">Nucleus</keyword>
<gene>
    <name evidence="4" type="ORF">BSAL_40885</name>
</gene>
<dbReference type="Gene3D" id="2.130.10.10">
    <property type="entry name" value="YVTN repeat-like/Quinoprotein amine dehydrogenase"/>
    <property type="match status" value="2"/>
</dbReference>
<feature type="compositionally biased region" description="Acidic residues" evidence="3">
    <location>
        <begin position="670"/>
        <end position="688"/>
    </location>
</feature>
<dbReference type="AlphaFoldDB" id="A0A0S4JT09"/>